<dbReference type="PANTHER" id="PTHR45931">
    <property type="entry name" value="SI:CH211-59O9.10"/>
    <property type="match status" value="1"/>
</dbReference>
<feature type="compositionally biased region" description="Low complexity" evidence="5">
    <location>
        <begin position="485"/>
        <end position="506"/>
    </location>
</feature>
<dbReference type="GO" id="GO:0006511">
    <property type="term" value="P:ubiquitin-dependent protein catabolic process"/>
    <property type="evidence" value="ECO:0007669"/>
    <property type="project" value="TreeGrafter"/>
</dbReference>
<dbReference type="InterPro" id="IPR051834">
    <property type="entry name" value="RING_finger_E3_ligase"/>
</dbReference>
<dbReference type="Proteomes" id="UP000650833">
    <property type="component" value="Unassembled WGS sequence"/>
</dbReference>
<evidence type="ECO:0000256" key="1">
    <source>
        <dbReference type="ARBA" id="ARBA00022723"/>
    </source>
</evidence>
<evidence type="ECO:0000313" key="8">
    <source>
        <dbReference type="Proteomes" id="UP000650833"/>
    </source>
</evidence>
<dbReference type="OrthoDB" id="8062037at2759"/>
<feature type="region of interest" description="Disordered" evidence="5">
    <location>
        <begin position="537"/>
        <end position="565"/>
    </location>
</feature>
<dbReference type="GO" id="GO:0008270">
    <property type="term" value="F:zinc ion binding"/>
    <property type="evidence" value="ECO:0007669"/>
    <property type="project" value="UniProtKB-KW"/>
</dbReference>
<dbReference type="SUPFAM" id="SSF57850">
    <property type="entry name" value="RING/U-box"/>
    <property type="match status" value="1"/>
</dbReference>
<proteinExistence type="predicted"/>
<keyword evidence="8" id="KW-1185">Reference proteome</keyword>
<name>A0A8H7USX1_9FUNG</name>
<sequence length="565" mass="64083">MSYYCHECAQRREIIYSPLSCAICGSEMIDSIPIVNEESSEEEELQEFFSEIDLYYNALAREQAQDDANFSNFDDDDEEDDFDEEALEERCLFEQLSSMYNHPVARNFTSASTNPFTASSRSDTPTNTTVYRELAERLQQHDDGEEDDASEDDDEEDIVSYDIRFEQRVVNANNELEQPHADGTWEASIAPQPETESLFHLPFTRFGRLLDAMYSYRSDDESDEGDSNYHRRSFLDNLADILSDYTSEVRQQTPTTSSNTVDNIVENLKKSCLDSSDPVVHDECIICQEVYGTSTEIFHLPCQHKYHGICITKWFSVNTSCPICRHPADKEQQQQNQAMQGEVELQDAHSTTSTDLPILPIPSASSVSSLPYLPSSSSSIPSQHVSSSSLPSFSSSYSSLFPGGRASLSELRSEIENDFYDTESDQSENVLFDSYHTTDTEQSQGEPDHTDIDFDEDIVRSFERSVASILSPNTLATIRQSSSLDSTSFDNRSTNNFTSTTTARNNRYFRPPNPMDDYISNQLQGIRSHAISEHYDYDAADNNNNNTSNPTMMDWRYNSSMEEVD</sequence>
<dbReference type="GO" id="GO:0061630">
    <property type="term" value="F:ubiquitin protein ligase activity"/>
    <property type="evidence" value="ECO:0007669"/>
    <property type="project" value="TreeGrafter"/>
</dbReference>
<evidence type="ECO:0000259" key="6">
    <source>
        <dbReference type="PROSITE" id="PS50089"/>
    </source>
</evidence>
<dbReference type="InterPro" id="IPR013083">
    <property type="entry name" value="Znf_RING/FYVE/PHD"/>
</dbReference>
<dbReference type="EMBL" id="JAEPRC010000897">
    <property type="protein sequence ID" value="KAG2190868.1"/>
    <property type="molecule type" value="Genomic_DNA"/>
</dbReference>
<dbReference type="PANTHER" id="PTHR45931:SF3">
    <property type="entry name" value="RING ZINC FINGER-CONTAINING PROTEIN"/>
    <property type="match status" value="1"/>
</dbReference>
<keyword evidence="2 4" id="KW-0863">Zinc-finger</keyword>
<feature type="compositionally biased region" description="Polar residues" evidence="5">
    <location>
        <begin position="547"/>
        <end position="565"/>
    </location>
</feature>
<dbReference type="Pfam" id="PF13639">
    <property type="entry name" value="zf-RING_2"/>
    <property type="match status" value="1"/>
</dbReference>
<feature type="domain" description="RING-type" evidence="6">
    <location>
        <begin position="284"/>
        <end position="325"/>
    </location>
</feature>
<dbReference type="GO" id="GO:0005634">
    <property type="term" value="C:nucleus"/>
    <property type="evidence" value="ECO:0007669"/>
    <property type="project" value="TreeGrafter"/>
</dbReference>
<gene>
    <name evidence="7" type="ORF">INT46_001534</name>
</gene>
<evidence type="ECO:0000256" key="3">
    <source>
        <dbReference type="ARBA" id="ARBA00022833"/>
    </source>
</evidence>
<accession>A0A8H7USX1</accession>
<evidence type="ECO:0000256" key="2">
    <source>
        <dbReference type="ARBA" id="ARBA00022771"/>
    </source>
</evidence>
<dbReference type="PROSITE" id="PS50089">
    <property type="entry name" value="ZF_RING_2"/>
    <property type="match status" value="1"/>
</dbReference>
<organism evidence="7 8">
    <name type="scientific">Mucor plumbeus</name>
    <dbReference type="NCBI Taxonomy" id="97098"/>
    <lineage>
        <taxon>Eukaryota</taxon>
        <taxon>Fungi</taxon>
        <taxon>Fungi incertae sedis</taxon>
        <taxon>Mucoromycota</taxon>
        <taxon>Mucoromycotina</taxon>
        <taxon>Mucoromycetes</taxon>
        <taxon>Mucorales</taxon>
        <taxon>Mucorineae</taxon>
        <taxon>Mucoraceae</taxon>
        <taxon>Mucor</taxon>
    </lineage>
</organism>
<comment type="caution">
    <text evidence="7">The sequence shown here is derived from an EMBL/GenBank/DDBJ whole genome shotgun (WGS) entry which is preliminary data.</text>
</comment>
<protein>
    <recommendedName>
        <fullName evidence="6">RING-type domain-containing protein</fullName>
    </recommendedName>
</protein>
<reference evidence="7" key="1">
    <citation type="submission" date="2020-12" db="EMBL/GenBank/DDBJ databases">
        <title>Metabolic potential, ecology and presence of endohyphal bacteria is reflected in genomic diversity of Mucoromycotina.</title>
        <authorList>
            <person name="Muszewska A."/>
            <person name="Okrasinska A."/>
            <person name="Steczkiewicz K."/>
            <person name="Drgas O."/>
            <person name="Orlowska M."/>
            <person name="Perlinska-Lenart U."/>
            <person name="Aleksandrzak-Piekarczyk T."/>
            <person name="Szatraj K."/>
            <person name="Zielenkiewicz U."/>
            <person name="Pilsyk S."/>
            <person name="Malc E."/>
            <person name="Mieczkowski P."/>
            <person name="Kruszewska J.S."/>
            <person name="Biernat P."/>
            <person name="Pawlowska J."/>
        </authorList>
    </citation>
    <scope>NUCLEOTIDE SEQUENCE</scope>
    <source>
        <strain evidence="7">CBS 226.32</strain>
    </source>
</reference>
<keyword evidence="1" id="KW-0479">Metal-binding</keyword>
<dbReference type="AlphaFoldDB" id="A0A8H7USX1"/>
<keyword evidence="3" id="KW-0862">Zinc</keyword>
<evidence type="ECO:0000313" key="7">
    <source>
        <dbReference type="EMBL" id="KAG2190868.1"/>
    </source>
</evidence>
<evidence type="ECO:0000256" key="4">
    <source>
        <dbReference type="PROSITE-ProRule" id="PRU00175"/>
    </source>
</evidence>
<evidence type="ECO:0000256" key="5">
    <source>
        <dbReference type="SAM" id="MobiDB-lite"/>
    </source>
</evidence>
<dbReference type="SMART" id="SM00184">
    <property type="entry name" value="RING"/>
    <property type="match status" value="1"/>
</dbReference>
<feature type="region of interest" description="Disordered" evidence="5">
    <location>
        <begin position="332"/>
        <end position="358"/>
    </location>
</feature>
<feature type="region of interest" description="Disordered" evidence="5">
    <location>
        <begin position="485"/>
        <end position="514"/>
    </location>
</feature>
<dbReference type="InterPro" id="IPR001841">
    <property type="entry name" value="Znf_RING"/>
</dbReference>
<dbReference type="Gene3D" id="3.30.40.10">
    <property type="entry name" value="Zinc/RING finger domain, C3HC4 (zinc finger)"/>
    <property type="match status" value="1"/>
</dbReference>